<dbReference type="AlphaFoldDB" id="A0A0P1GED4"/>
<dbReference type="OrthoDB" id="7570189at2"/>
<evidence type="ECO:0000313" key="1">
    <source>
        <dbReference type="EMBL" id="CUH80186.1"/>
    </source>
</evidence>
<dbReference type="Pfam" id="PF05521">
    <property type="entry name" value="Phage_HCP"/>
    <property type="match status" value="1"/>
</dbReference>
<dbReference type="Gene3D" id="2.40.10.270">
    <property type="entry name" value="Bacteriophage SPP1 head-tail adaptor protein"/>
    <property type="match status" value="1"/>
</dbReference>
<gene>
    <name evidence="1" type="ORF">TRN7648_02861</name>
</gene>
<dbReference type="EMBL" id="CYSE01000005">
    <property type="protein sequence ID" value="CUH80186.1"/>
    <property type="molecule type" value="Genomic_DNA"/>
</dbReference>
<sequence>MSTPRLNQELVLEAALRVPDGAGGYDESWSGLGTLWGEVSPRSGRLTGGEEVTLSSYSHKITVRAAPMGASNRPVPGQRFVQGTRVFRIDAVTEETSRGLYLICQCQEEVAV</sequence>
<reference evidence="1 2" key="1">
    <citation type="submission" date="2015-09" db="EMBL/GenBank/DDBJ databases">
        <authorList>
            <consortium name="Swine Surveillance"/>
        </authorList>
    </citation>
    <scope>NUCLEOTIDE SEQUENCE [LARGE SCALE GENOMIC DNA]</scope>
    <source>
        <strain evidence="1 2">CECT 7648</strain>
    </source>
</reference>
<dbReference type="InterPro" id="IPR008767">
    <property type="entry name" value="Phage_SPP1_head-tail_adaptor"/>
</dbReference>
<protein>
    <submittedName>
        <fullName evidence="1">Bacteriophage head-tail adaptor</fullName>
    </submittedName>
</protein>
<evidence type="ECO:0000313" key="2">
    <source>
        <dbReference type="Proteomes" id="UP000054935"/>
    </source>
</evidence>
<organism evidence="1 2">
    <name type="scientific">Tropicibacter naphthalenivorans</name>
    <dbReference type="NCBI Taxonomy" id="441103"/>
    <lineage>
        <taxon>Bacteria</taxon>
        <taxon>Pseudomonadati</taxon>
        <taxon>Pseudomonadota</taxon>
        <taxon>Alphaproteobacteria</taxon>
        <taxon>Rhodobacterales</taxon>
        <taxon>Roseobacteraceae</taxon>
        <taxon>Tropicibacter</taxon>
    </lineage>
</organism>
<name>A0A0P1GED4_9RHOB</name>
<proteinExistence type="predicted"/>
<dbReference type="InterPro" id="IPR038666">
    <property type="entry name" value="SSP1_head-tail_sf"/>
</dbReference>
<dbReference type="Proteomes" id="UP000054935">
    <property type="component" value="Unassembled WGS sequence"/>
</dbReference>
<dbReference type="STRING" id="441103.TRN7648_02861"/>
<dbReference type="RefSeq" id="WP_058248349.1">
    <property type="nucleotide sequence ID" value="NZ_CYSE01000005.1"/>
</dbReference>
<accession>A0A0P1GED4</accession>
<keyword evidence="2" id="KW-1185">Reference proteome</keyword>